<accession>A0AB38UXE7</accession>
<organism evidence="2 3">
    <name type="scientific">Mycobacterium persicum</name>
    <dbReference type="NCBI Taxonomy" id="1487726"/>
    <lineage>
        <taxon>Bacteria</taxon>
        <taxon>Bacillati</taxon>
        <taxon>Actinomycetota</taxon>
        <taxon>Actinomycetes</taxon>
        <taxon>Mycobacteriales</taxon>
        <taxon>Mycobacteriaceae</taxon>
        <taxon>Mycobacterium</taxon>
    </lineage>
</organism>
<reference evidence="2 3" key="1">
    <citation type="submission" date="2018-09" db="EMBL/GenBank/DDBJ databases">
        <authorList>
            <person name="Tagini F."/>
        </authorList>
    </citation>
    <scope>NUCLEOTIDE SEQUENCE [LARGE SCALE GENOMIC DNA]</scope>
    <source>
        <strain evidence="2 3">MK42</strain>
    </source>
</reference>
<feature type="compositionally biased region" description="Basic and acidic residues" evidence="1">
    <location>
        <begin position="106"/>
        <end position="116"/>
    </location>
</feature>
<dbReference type="AlphaFoldDB" id="A0AB38UXE7"/>
<evidence type="ECO:0000313" key="3">
    <source>
        <dbReference type="Proteomes" id="UP000279331"/>
    </source>
</evidence>
<dbReference type="Proteomes" id="UP000279331">
    <property type="component" value="Unassembled WGS sequence"/>
</dbReference>
<evidence type="ECO:0000313" key="2">
    <source>
        <dbReference type="EMBL" id="VAZ85098.1"/>
    </source>
</evidence>
<gene>
    <name evidence="2" type="ORF">LAUMK42_03931</name>
</gene>
<dbReference type="EMBL" id="UPHL01000110">
    <property type="protein sequence ID" value="VAZ85098.1"/>
    <property type="molecule type" value="Genomic_DNA"/>
</dbReference>
<feature type="region of interest" description="Disordered" evidence="1">
    <location>
        <begin position="106"/>
        <end position="127"/>
    </location>
</feature>
<evidence type="ECO:0000256" key="1">
    <source>
        <dbReference type="SAM" id="MobiDB-lite"/>
    </source>
</evidence>
<comment type="caution">
    <text evidence="2">The sequence shown here is derived from an EMBL/GenBank/DDBJ whole genome shotgun (WGS) entry which is preliminary data.</text>
</comment>
<protein>
    <submittedName>
        <fullName evidence="2">Uncharacterized protein</fullName>
    </submittedName>
</protein>
<proteinExistence type="predicted"/>
<sequence length="140" mass="15037">MRRLAIGHHRAELCYGVNQVPPHQQCPSETEATLTRAEPVADGVGDITSLFGGRAGCHRVTLHDSRIRLLGKDLAQPPPVADCAGQVSRLGVVRCGRVGVVEVARDDAARRQDPRQQSRIGEFTSEDQGVLCPSHAVAAK</sequence>
<name>A0AB38UXE7_9MYCO</name>